<feature type="non-terminal residue" evidence="2">
    <location>
        <position position="68"/>
    </location>
</feature>
<protein>
    <submittedName>
        <fullName evidence="2">Uncharacterized protein</fullName>
    </submittedName>
</protein>
<accession>A0A392TN41</accession>
<evidence type="ECO:0000313" key="3">
    <source>
        <dbReference type="Proteomes" id="UP000265520"/>
    </source>
</evidence>
<dbReference type="Proteomes" id="UP000265520">
    <property type="component" value="Unassembled WGS sequence"/>
</dbReference>
<reference evidence="2 3" key="1">
    <citation type="journal article" date="2018" name="Front. Plant Sci.">
        <title>Red Clover (Trifolium pratense) and Zigzag Clover (T. medium) - A Picture of Genomic Similarities and Differences.</title>
        <authorList>
            <person name="Dluhosova J."/>
            <person name="Istvanek J."/>
            <person name="Nedelnik J."/>
            <person name="Repkova J."/>
        </authorList>
    </citation>
    <scope>NUCLEOTIDE SEQUENCE [LARGE SCALE GENOMIC DNA]</scope>
    <source>
        <strain evidence="3">cv. 10/8</strain>
        <tissue evidence="2">Leaf</tissue>
    </source>
</reference>
<proteinExistence type="predicted"/>
<evidence type="ECO:0000256" key="1">
    <source>
        <dbReference type="SAM" id="MobiDB-lite"/>
    </source>
</evidence>
<dbReference type="EMBL" id="LXQA010601937">
    <property type="protein sequence ID" value="MCI61560.1"/>
    <property type="molecule type" value="Genomic_DNA"/>
</dbReference>
<keyword evidence="3" id="KW-1185">Reference proteome</keyword>
<dbReference type="AlphaFoldDB" id="A0A392TN41"/>
<sequence>DTRATITDLDEIPLSPLTLVPIPEQEASSAGDDDSTDWILDSPGDDWSGSDHTLTSDCEGLCGVGKGG</sequence>
<name>A0A392TN41_9FABA</name>
<comment type="caution">
    <text evidence="2">The sequence shown here is derived from an EMBL/GenBank/DDBJ whole genome shotgun (WGS) entry which is preliminary data.</text>
</comment>
<feature type="region of interest" description="Disordered" evidence="1">
    <location>
        <begin position="19"/>
        <end position="52"/>
    </location>
</feature>
<organism evidence="2 3">
    <name type="scientific">Trifolium medium</name>
    <dbReference type="NCBI Taxonomy" id="97028"/>
    <lineage>
        <taxon>Eukaryota</taxon>
        <taxon>Viridiplantae</taxon>
        <taxon>Streptophyta</taxon>
        <taxon>Embryophyta</taxon>
        <taxon>Tracheophyta</taxon>
        <taxon>Spermatophyta</taxon>
        <taxon>Magnoliopsida</taxon>
        <taxon>eudicotyledons</taxon>
        <taxon>Gunneridae</taxon>
        <taxon>Pentapetalae</taxon>
        <taxon>rosids</taxon>
        <taxon>fabids</taxon>
        <taxon>Fabales</taxon>
        <taxon>Fabaceae</taxon>
        <taxon>Papilionoideae</taxon>
        <taxon>50 kb inversion clade</taxon>
        <taxon>NPAAA clade</taxon>
        <taxon>Hologalegina</taxon>
        <taxon>IRL clade</taxon>
        <taxon>Trifolieae</taxon>
        <taxon>Trifolium</taxon>
    </lineage>
</organism>
<feature type="non-terminal residue" evidence="2">
    <location>
        <position position="1"/>
    </location>
</feature>
<evidence type="ECO:0000313" key="2">
    <source>
        <dbReference type="EMBL" id="MCI61560.1"/>
    </source>
</evidence>